<gene>
    <name evidence="2" type="ORF">GTQ45_06830</name>
</gene>
<feature type="domain" description="Uracil-DNA glycosylase-like" evidence="1">
    <location>
        <begin position="35"/>
        <end position="193"/>
    </location>
</feature>
<dbReference type="OrthoDB" id="9789139at2"/>
<proteinExistence type="predicted"/>
<comment type="caution">
    <text evidence="2">The sequence shown here is derived from an EMBL/GenBank/DDBJ whole genome shotgun (WGS) entry which is preliminary data.</text>
</comment>
<dbReference type="PANTHER" id="PTHR42160">
    <property type="entry name" value="URACIL-DNA GLYCOSYLASE SUPERFAMILY PROTEIN"/>
    <property type="match status" value="1"/>
</dbReference>
<dbReference type="SMART" id="SM00987">
    <property type="entry name" value="UreE_C"/>
    <property type="match status" value="1"/>
</dbReference>
<evidence type="ECO:0000259" key="1">
    <source>
        <dbReference type="SMART" id="SM00986"/>
    </source>
</evidence>
<dbReference type="SUPFAM" id="SSF52141">
    <property type="entry name" value="Uracil-DNA glycosylase-like"/>
    <property type="match status" value="1"/>
</dbReference>
<dbReference type="InterPro" id="IPR047124">
    <property type="entry name" value="HI_0220.2"/>
</dbReference>
<dbReference type="EMBL" id="WXYQ01000005">
    <property type="protein sequence ID" value="NBG95445.1"/>
    <property type="molecule type" value="Genomic_DNA"/>
</dbReference>
<dbReference type="Proteomes" id="UP000470384">
    <property type="component" value="Unassembled WGS sequence"/>
</dbReference>
<keyword evidence="3" id="KW-1185">Reference proteome</keyword>
<dbReference type="AlphaFoldDB" id="A0A845Q9Y6"/>
<dbReference type="GeneID" id="300655091"/>
<dbReference type="Pfam" id="PF03167">
    <property type="entry name" value="UDG"/>
    <property type="match status" value="1"/>
</dbReference>
<sequence>MGRGKADEAAVQALLKDIRACRACADDLPHDPRPVLRASTTARLCIVGQAPGTRVHASGIPFDDPSGDRLRDWLGVDRDTFYDESKFAIIPMGFCFPGLDAKGGDKPPLKRCAKLWREQLFETLGQIDFTIIIGTYAQAWHLGKDRKKTVTETVAAWQEYMPRAITLPHPSWRNNTWLKKHPWFEAEVLPVLRAEVAKRI</sequence>
<dbReference type="SMART" id="SM00986">
    <property type="entry name" value="UDG"/>
    <property type="match status" value="1"/>
</dbReference>
<dbReference type="InterPro" id="IPR005122">
    <property type="entry name" value="Uracil-DNA_glycosylase-like"/>
</dbReference>
<evidence type="ECO:0000313" key="2">
    <source>
        <dbReference type="EMBL" id="NBG95445.1"/>
    </source>
</evidence>
<evidence type="ECO:0000313" key="3">
    <source>
        <dbReference type="Proteomes" id="UP000470384"/>
    </source>
</evidence>
<dbReference type="PANTHER" id="PTHR42160:SF1">
    <property type="entry name" value="URACIL-DNA GLYCOSYLASE SUPERFAMILY PROTEIN"/>
    <property type="match status" value="1"/>
</dbReference>
<dbReference type="InterPro" id="IPR036895">
    <property type="entry name" value="Uracil-DNA_glycosylase-like_sf"/>
</dbReference>
<accession>A0A845Q9Y6</accession>
<name>A0A845Q9Y6_9HYPH</name>
<dbReference type="RefSeq" id="WP_160587422.1">
    <property type="nucleotide sequence ID" value="NZ_BMHN01000001.1"/>
</dbReference>
<organism evidence="2 3">
    <name type="scientific">Pyruvatibacter mobilis</name>
    <dbReference type="NCBI Taxonomy" id="1712261"/>
    <lineage>
        <taxon>Bacteria</taxon>
        <taxon>Pseudomonadati</taxon>
        <taxon>Pseudomonadota</taxon>
        <taxon>Alphaproteobacteria</taxon>
        <taxon>Hyphomicrobiales</taxon>
        <taxon>Parvibaculaceae</taxon>
        <taxon>Pyruvatibacter</taxon>
    </lineage>
</organism>
<reference evidence="2 3" key="1">
    <citation type="journal article" date="2016" name="Int. J. Syst. Evol. Microbiol.">
        <title>Pyruvatibacter mobilis gen. nov., sp. nov., a marine bacterium from the culture broth of Picochlorum sp. 122.</title>
        <authorList>
            <person name="Wang G."/>
            <person name="Tang M."/>
            <person name="Wu H."/>
            <person name="Dai S."/>
            <person name="Li T."/>
            <person name="Chen C."/>
            <person name="He H."/>
            <person name="Fan J."/>
            <person name="Xiang W."/>
            <person name="Li X."/>
        </authorList>
    </citation>
    <scope>NUCLEOTIDE SEQUENCE [LARGE SCALE GENOMIC DNA]</scope>
    <source>
        <strain evidence="2 3">GYP-11</strain>
    </source>
</reference>
<dbReference type="Gene3D" id="3.40.470.10">
    <property type="entry name" value="Uracil-DNA glycosylase-like domain"/>
    <property type="match status" value="1"/>
</dbReference>
<protein>
    <submittedName>
        <fullName evidence="2">Uracil-DNA glycosylase family protein</fullName>
    </submittedName>
</protein>
<dbReference type="CDD" id="cd10033">
    <property type="entry name" value="UDG_like"/>
    <property type="match status" value="1"/>
</dbReference>